<dbReference type="InterPro" id="IPR008969">
    <property type="entry name" value="CarboxyPept-like_regulatory"/>
</dbReference>
<dbReference type="PROSITE" id="PS52016">
    <property type="entry name" value="TONB_DEPENDENT_REC_3"/>
    <property type="match status" value="1"/>
</dbReference>
<dbReference type="SUPFAM" id="SSF56935">
    <property type="entry name" value="Porins"/>
    <property type="match status" value="1"/>
</dbReference>
<keyword evidence="1" id="KW-0812">Transmembrane</keyword>
<dbReference type="AlphaFoldDB" id="A0A841JFN7"/>
<feature type="domain" description="TonB-dependent receptor plug" evidence="3">
    <location>
        <begin position="197"/>
        <end position="305"/>
    </location>
</feature>
<evidence type="ECO:0000313" key="5">
    <source>
        <dbReference type="Proteomes" id="UP000548326"/>
    </source>
</evidence>
<dbReference type="EMBL" id="JACHCA010000012">
    <property type="protein sequence ID" value="MBB6129959.1"/>
    <property type="molecule type" value="Genomic_DNA"/>
</dbReference>
<dbReference type="Gene3D" id="2.170.130.10">
    <property type="entry name" value="TonB-dependent receptor, plug domain"/>
    <property type="match status" value="1"/>
</dbReference>
<evidence type="ECO:0000256" key="2">
    <source>
        <dbReference type="SAM" id="SignalP"/>
    </source>
</evidence>
<reference evidence="4 5" key="1">
    <citation type="submission" date="2020-08" db="EMBL/GenBank/DDBJ databases">
        <title>Genomic Encyclopedia of Type Strains, Phase IV (KMG-V): Genome sequencing to study the core and pangenomes of soil and plant-associated prokaryotes.</title>
        <authorList>
            <person name="Whitman W."/>
        </authorList>
    </citation>
    <scope>NUCLEOTIDE SEQUENCE [LARGE SCALE GENOMIC DNA]</scope>
    <source>
        <strain evidence="4 5">MP601</strain>
    </source>
</reference>
<dbReference type="Proteomes" id="UP000548326">
    <property type="component" value="Unassembled WGS sequence"/>
</dbReference>
<dbReference type="InterPro" id="IPR012910">
    <property type="entry name" value="Plug_dom"/>
</dbReference>
<sequence length="1143" mass="125552">MKFVVFFVTLACLQASATGYAQQVTLSEKNISIKKVFTAIQKQTNYIIWYEDEVLRGTHNINISLDHATLQQALTDCFKDQPLTYTIVDKTIVVQKRNAQAPAVNVTVKGQVSDENGLPLPGVTVKLKGSSTSMATDSKGNYALSIPDAHGILTFSFVGYQTSEVEINGRAEINIQLVLLKSDLSEVVVVAFGTQKKVDLTGAVDQVSGKDLQNRPVPNVGSALQGVMAGLNVTTNYGGGAPGSAKTINVRGFTGFNGQLAGPLILVDGLETDINSINVNDIENISLLKDAASSAVYGSRAPNGVLLITTKQGKKNQPARFSYSNNFAYAKPLNVPQMSNSLVFANTMNEAFANAGQPPLFTDDAISRITTYVQNPNAIPNTIPVPGSNQWASYDPVFGNANNDWFKIYLKKTSTSQQHNFSVDGGSDKITYFVGFGATNQNGLFNYFNDSYKRNNLRANLTADLNKYVTFSVKTAFSQENNVSPYNGGSNTGSNFFHQIARLWPNLPLIDPNGGYDPTSYIPQIQQGGSNKSRTNNSRIGGDIIIKPLPGWNITGQYTYNYQSYNQTSTVLPYYYSTPNNPQTLSNTISSVAQNYGLTSYYNYNYFTSYEKQIGGHYFKVLVGQQTEQKTYSNLYGYNQYLYSTSLPSLALTSGTTPIVTDGANNINSVPPYSWATSSSIGRFNYNYKEKYLIEGNASYMGTSLFPQNTRYHWFTSVSAGWNVSKESFFEPLRNHIANLKFRASYGGLGDISSLLTQNSFYPYLSNLQVNQANNSQWIFTPSSGGRLPSVSNPGNLPSPTITWAKPSMLDIGIDVDFLTDFSLTADWYNKTIKDQFAPSTTPPATLGVSAPTVNAAASTTKGWDATLSWKHQFNQVRVMLRANMGHYTGTITKYDGNPAKLINQPYAGEPMGAIWGFKTVGKFQTQAQVNSSPDQTAINGSGYKPGDIQYADLNGDGKITYGSKTVGDPGDQAIIGNTTPKYLYGFNANVGWKGIDIGIFIQGQGHTDYVPGNNYFWGVTSEYQSTVTPKMADRWTPTNTNGYFPRLDINNGPGKNQVTQSGYLLNAAYMRLKNVQLGYTVPDKFTQKLHVYQLRLYGSVDNLATITGVFKHQYVDPELLQSDEKIYPLQRTYSFGLQMNIK</sequence>
<dbReference type="GO" id="GO:0009279">
    <property type="term" value="C:cell outer membrane"/>
    <property type="evidence" value="ECO:0007669"/>
    <property type="project" value="UniProtKB-SubCell"/>
</dbReference>
<organism evidence="4 5">
    <name type="scientific">Mucilaginibacter lappiensis</name>
    <dbReference type="NCBI Taxonomy" id="354630"/>
    <lineage>
        <taxon>Bacteria</taxon>
        <taxon>Pseudomonadati</taxon>
        <taxon>Bacteroidota</taxon>
        <taxon>Sphingobacteriia</taxon>
        <taxon>Sphingobacteriales</taxon>
        <taxon>Sphingobacteriaceae</taxon>
        <taxon>Mucilaginibacter</taxon>
    </lineage>
</organism>
<feature type="chain" id="PRO_5032859178" evidence="2">
    <location>
        <begin position="18"/>
        <end position="1143"/>
    </location>
</feature>
<keyword evidence="1" id="KW-0472">Membrane</keyword>
<dbReference type="InterPro" id="IPR023997">
    <property type="entry name" value="TonB-dep_OMP_SusC/RagA_CS"/>
</dbReference>
<dbReference type="NCBIfam" id="TIGR04056">
    <property type="entry name" value="OMP_RagA_SusC"/>
    <property type="match status" value="1"/>
</dbReference>
<dbReference type="RefSeq" id="WP_183588889.1">
    <property type="nucleotide sequence ID" value="NZ_JACHCA010000012.1"/>
</dbReference>
<dbReference type="InterPro" id="IPR023996">
    <property type="entry name" value="TonB-dep_OMP_SusC/RagA"/>
</dbReference>
<proteinExistence type="inferred from homology"/>
<evidence type="ECO:0000313" key="4">
    <source>
        <dbReference type="EMBL" id="MBB6129959.1"/>
    </source>
</evidence>
<keyword evidence="1" id="KW-1134">Transmembrane beta strand</keyword>
<dbReference type="InterPro" id="IPR037066">
    <property type="entry name" value="Plug_dom_sf"/>
</dbReference>
<evidence type="ECO:0000259" key="3">
    <source>
        <dbReference type="Pfam" id="PF07715"/>
    </source>
</evidence>
<keyword evidence="1" id="KW-0813">Transport</keyword>
<comment type="subcellular location">
    <subcellularLocation>
        <location evidence="1">Cell outer membrane</location>
        <topology evidence="1">Multi-pass membrane protein</topology>
    </subcellularLocation>
</comment>
<dbReference type="SUPFAM" id="SSF49464">
    <property type="entry name" value="Carboxypeptidase regulatory domain-like"/>
    <property type="match status" value="1"/>
</dbReference>
<keyword evidence="2" id="KW-0732">Signal</keyword>
<accession>A0A841JFN7</accession>
<name>A0A841JFN7_9SPHI</name>
<dbReference type="NCBIfam" id="TIGR04057">
    <property type="entry name" value="SusC_RagA_signa"/>
    <property type="match status" value="1"/>
</dbReference>
<dbReference type="Pfam" id="PF13715">
    <property type="entry name" value="CarbopepD_reg_2"/>
    <property type="match status" value="1"/>
</dbReference>
<protein>
    <submittedName>
        <fullName evidence="4">TonB-linked SusC/RagA family outer membrane protein</fullName>
    </submittedName>
</protein>
<dbReference type="Pfam" id="PF07715">
    <property type="entry name" value="Plug"/>
    <property type="match status" value="1"/>
</dbReference>
<keyword evidence="1" id="KW-0998">Cell outer membrane</keyword>
<dbReference type="Gene3D" id="2.60.40.1120">
    <property type="entry name" value="Carboxypeptidase-like, regulatory domain"/>
    <property type="match status" value="1"/>
</dbReference>
<dbReference type="InterPro" id="IPR039426">
    <property type="entry name" value="TonB-dep_rcpt-like"/>
</dbReference>
<evidence type="ECO:0000256" key="1">
    <source>
        <dbReference type="PROSITE-ProRule" id="PRU01360"/>
    </source>
</evidence>
<gene>
    <name evidence="4" type="ORF">HDF22_004096</name>
</gene>
<comment type="caution">
    <text evidence="4">The sequence shown here is derived from an EMBL/GenBank/DDBJ whole genome shotgun (WGS) entry which is preliminary data.</text>
</comment>
<feature type="signal peptide" evidence="2">
    <location>
        <begin position="1"/>
        <end position="17"/>
    </location>
</feature>
<comment type="similarity">
    <text evidence="1">Belongs to the TonB-dependent receptor family.</text>
</comment>